<dbReference type="NCBIfam" id="TIGR03696">
    <property type="entry name" value="Rhs_assc_core"/>
    <property type="match status" value="1"/>
</dbReference>
<keyword evidence="3" id="KW-1185">Reference proteome</keyword>
<dbReference type="Pfam" id="PF05593">
    <property type="entry name" value="RHS_repeat"/>
    <property type="match status" value="1"/>
</dbReference>
<comment type="caution">
    <text evidence="2">The sequence shown here is derived from an EMBL/GenBank/DDBJ whole genome shotgun (WGS) entry which is preliminary data.</text>
</comment>
<accession>A0A9X3P9V9</accession>
<dbReference type="RefSeq" id="WP_270110185.1">
    <property type="nucleotide sequence ID" value="NZ_JAPZVP010000008.1"/>
</dbReference>
<dbReference type="Gene3D" id="2.180.10.10">
    <property type="entry name" value="RHS repeat-associated core"/>
    <property type="match status" value="2"/>
</dbReference>
<dbReference type="InterPro" id="IPR006530">
    <property type="entry name" value="YD"/>
</dbReference>
<name>A0A9X3P9V9_9ACTN</name>
<dbReference type="InterPro" id="IPR022385">
    <property type="entry name" value="Rhs_assc_core"/>
</dbReference>
<dbReference type="PANTHER" id="PTHR32305">
    <property type="match status" value="1"/>
</dbReference>
<organism evidence="2 3">
    <name type="scientific">Glycomyces luteolus</name>
    <dbReference type="NCBI Taxonomy" id="2670330"/>
    <lineage>
        <taxon>Bacteria</taxon>
        <taxon>Bacillati</taxon>
        <taxon>Actinomycetota</taxon>
        <taxon>Actinomycetes</taxon>
        <taxon>Glycomycetales</taxon>
        <taxon>Glycomycetaceae</taxon>
        <taxon>Glycomyces</taxon>
    </lineage>
</organism>
<evidence type="ECO:0000313" key="3">
    <source>
        <dbReference type="Proteomes" id="UP001146067"/>
    </source>
</evidence>
<dbReference type="Proteomes" id="UP001146067">
    <property type="component" value="Unassembled WGS sequence"/>
</dbReference>
<reference evidence="2" key="1">
    <citation type="submission" date="2022-12" db="EMBL/GenBank/DDBJ databases">
        <title>Gycomyces niveus sp.nov.,a novel actinomycete isolated from soil in Shouguan.</title>
        <authorList>
            <person name="Yang X."/>
        </authorList>
    </citation>
    <scope>NUCLEOTIDE SEQUENCE</scope>
    <source>
        <strain evidence="2">NEAU-A15</strain>
    </source>
</reference>
<feature type="region of interest" description="Disordered" evidence="1">
    <location>
        <begin position="1881"/>
        <end position="1903"/>
    </location>
</feature>
<dbReference type="NCBIfam" id="TIGR01643">
    <property type="entry name" value="YD_repeat_2x"/>
    <property type="match status" value="1"/>
</dbReference>
<sequence length="2081" mass="220727">MATSPLRPLLPSARLAEARRRFGVATSGLALLAGFAVAGMPLPYFASVPDAPGAEALAEGREGEVEPREGNDLAAEAPVEAAWPEADTLVLDLAEGTASGELGGLPFTVSKVDGNSPNEVEIGLLPSEDAETAGVSGVLVAVAADGGVVEVELGYATMAAYYGGAYGSRLAAWAVPDCAAGTDDGCAASAAPIDAANDGENQTIRFTVDTDSGLRGSSMLTGSSGHAMIAGGTFGSAQSDTSTTVTAVAAGESSDQGDYTATALSASAEWSHGGASGAFQWSYGIQVPPVIGDFAPDVTLAYSSQSSDGRTSTTNNQGSWLGEGFTYEPGYIERSYQSCSDDGHKNVAGAGDQCWAWDNASIVLGGVAGDLVKDGNTWRISSDDGSKVERLTGAANGDNDGEYWKVTTTDGTQYFFGKHQLPGYATGDTATGSTWTVPVYGDDSSEPCYNATFKDAYCDQAWRWNLDFVVDPTGNAMSYYYMRDTNYYARHGDTTVNGDNYHRGGYLKSIQYGLRSADAYTTAPAQVVFTVAERCLTYDGTVSCSSLNDSTAANWPDVPWDRNCASGTKCEATQTSPTFWTRKRLTGITTQTWDGAAYQDVDHWALKHSFVSNGDLTRTLWLESITRTGKAGTGADITLPATTLLPIQKENRVDKIGDSISPLIRPRLSTVYTDTGGQVDVAYADTDCTPTDTPTPKSNERRCFPVIWRPASAGDVITDWFHKYVVSEITVSDRTGEGLNQVTYYSYSNPGWRKTKDQGIGDGTGLTWADWRGFGTVTATSAPGTNQETKSVTHYYQGMHGDDNGDGGTTSVTLTDALGATRTDYDELSGSVLDEVTYNDGQIVAKTANGYWRHITATDTHSWGDIEAAFVRSDISRTASLKADGTWRYTSTDSNYDPEYGLITRTDDFGDEATSADDRCTRYEYAQNTSAHLVEYANRVDTVAVKCATSPNRATQTISDVRTLYDGAAYGTAPSEGLVTAVQEITSHDGTAASYVTTATTTYDDYGRPLSVKDAENRTTATTTYTDSGGRNTGQTVTNAAGHVTTTTFDALRHLDTAVTDPNAKTASKLYDSLGRLTEVWLPVSTSRAFYLFSYSVTDTAPIAVTTQVLEEDNTYTKSIQIYDGLLRERQTQASGPSDSSRLVTDTEYDLLGRVAVENAVYEAAGAPSGTLLVVDSGAVDLRTLTKYDDLGRATKVTAAEASDELWSTTTQYWADQAIAAAPEGGTATTTVTDARGQTVALHQYLDNEPVGEAQNTTYTYTPAGNLATVTDFDANTWSFEYDLRGRKTKAIDPDTGISTYGYDKVGNLTTTVDARGQTITTVYDNLNRITATWDGGATTATGTQLTRRIWDSLYKGYETGSVSYEDGMTITNVTLTRAPDYQPISQQLTISGTAAGTLAGTYKFGTDYYRDGTTKGRTWSAFGGLDAEQVAYTRDKLGRITNVAGADGTYAQDITYNHTGQISKAYYPTTAALLQQTWAYGEANRLDQTWTRNLSTAGTLSNTTYDYDDAGNILSIIDAPSAQNMKRQAECYNYDGLRRLTEAWTTAATGTDATACSGGPETTGTGGAAAYWQSYTFDAAGNRTGLTVRDSTGTGTDQSWTYAYGQQTAHALETVTDTAANMSTGFEYDQVGNTTGVTSSSGFSQDITWDANGKVETITTTGAALSSNGAVTGDVSNGSIQFFYDADGNRIMRSTADEATLYVAGVEISLNTTAGTVSSTRSVDLPGGATRIEKAGGTTQFQFADHHGTGTVAFDCFTGEVTRRYSDPYGNNLATATTAASGDPDWLGHNGYIKGTIDPTGYTHIGARDYNPTTGRFLSVDPIADLSSAQQLNGYAYSNNSPATFSDPTGLCWTGPGGTFYYPGECSNGGQSTYDAPGIELETTGSSYGNGDTNGSGGDGDDEFDLEDVSSMSAEEAIEWFDYVINDELLRDKYLAPLLEYMGLGSIGVCGSSSGQVYLGGGFDSCEMYTLEDGTVETTRIHGNLNTGVGFEVSGAIVFSSASSASELAGWDGYIGLETGASGVVLAELAVTLDGSNFSYSTGGGAGFEGTFAGEIPIPATVDLGVGKTCIGRLVYWCGW</sequence>
<dbReference type="InterPro" id="IPR031325">
    <property type="entry name" value="RHS_repeat"/>
</dbReference>
<dbReference type="EMBL" id="JAPZVP010000008">
    <property type="protein sequence ID" value="MDA1360271.1"/>
    <property type="molecule type" value="Genomic_DNA"/>
</dbReference>
<dbReference type="PANTHER" id="PTHR32305:SF17">
    <property type="entry name" value="TRNA NUCLEASE WAPA"/>
    <property type="match status" value="1"/>
</dbReference>
<evidence type="ECO:0000256" key="1">
    <source>
        <dbReference type="SAM" id="MobiDB-lite"/>
    </source>
</evidence>
<evidence type="ECO:0008006" key="4">
    <source>
        <dbReference type="Google" id="ProtNLM"/>
    </source>
</evidence>
<evidence type="ECO:0000313" key="2">
    <source>
        <dbReference type="EMBL" id="MDA1360271.1"/>
    </source>
</evidence>
<proteinExistence type="predicted"/>
<dbReference type="InterPro" id="IPR050708">
    <property type="entry name" value="T6SS_VgrG/RHS"/>
</dbReference>
<gene>
    <name evidence="2" type="ORF">O1R50_11595</name>
</gene>
<protein>
    <recommendedName>
        <fullName evidence="4">RHS repeat-associated protein</fullName>
    </recommendedName>
</protein>